<proteinExistence type="predicted"/>
<name>A0A0D0CYU9_9AGAM</name>
<dbReference type="Proteomes" id="UP000054538">
    <property type="component" value="Unassembled WGS sequence"/>
</dbReference>
<evidence type="ECO:0000313" key="3">
    <source>
        <dbReference type="Proteomes" id="UP000054538"/>
    </source>
</evidence>
<reference evidence="2 3" key="1">
    <citation type="submission" date="2014-04" db="EMBL/GenBank/DDBJ databases">
        <authorList>
            <consortium name="DOE Joint Genome Institute"/>
            <person name="Kuo A."/>
            <person name="Kohler A."/>
            <person name="Jargeat P."/>
            <person name="Nagy L.G."/>
            <person name="Floudas D."/>
            <person name="Copeland A."/>
            <person name="Barry K.W."/>
            <person name="Cichocki N."/>
            <person name="Veneault-Fourrey C."/>
            <person name="LaButti K."/>
            <person name="Lindquist E.A."/>
            <person name="Lipzen A."/>
            <person name="Lundell T."/>
            <person name="Morin E."/>
            <person name="Murat C."/>
            <person name="Sun H."/>
            <person name="Tunlid A."/>
            <person name="Henrissat B."/>
            <person name="Grigoriev I.V."/>
            <person name="Hibbett D.S."/>
            <person name="Martin F."/>
            <person name="Nordberg H.P."/>
            <person name="Cantor M.N."/>
            <person name="Hua S.X."/>
        </authorList>
    </citation>
    <scope>NUCLEOTIDE SEQUENCE [LARGE SCALE GENOMIC DNA]</scope>
    <source>
        <strain evidence="2 3">Ve08.2h10</strain>
    </source>
</reference>
<dbReference type="AlphaFoldDB" id="A0A0D0CYU9"/>
<reference evidence="3" key="2">
    <citation type="submission" date="2015-01" db="EMBL/GenBank/DDBJ databases">
        <title>Evolutionary Origins and Diversification of the Mycorrhizal Mutualists.</title>
        <authorList>
            <consortium name="DOE Joint Genome Institute"/>
            <consortium name="Mycorrhizal Genomics Consortium"/>
            <person name="Kohler A."/>
            <person name="Kuo A."/>
            <person name="Nagy L.G."/>
            <person name="Floudas D."/>
            <person name="Copeland A."/>
            <person name="Barry K.W."/>
            <person name="Cichocki N."/>
            <person name="Veneault-Fourrey C."/>
            <person name="LaButti K."/>
            <person name="Lindquist E.A."/>
            <person name="Lipzen A."/>
            <person name="Lundell T."/>
            <person name="Morin E."/>
            <person name="Murat C."/>
            <person name="Riley R."/>
            <person name="Ohm R."/>
            <person name="Sun H."/>
            <person name="Tunlid A."/>
            <person name="Henrissat B."/>
            <person name="Grigoriev I.V."/>
            <person name="Hibbett D.S."/>
            <person name="Martin F."/>
        </authorList>
    </citation>
    <scope>NUCLEOTIDE SEQUENCE [LARGE SCALE GENOMIC DNA]</scope>
    <source>
        <strain evidence="3">Ve08.2h10</strain>
    </source>
</reference>
<dbReference type="InParanoid" id="A0A0D0CYU9"/>
<feature type="chain" id="PRO_5012000309" evidence="1">
    <location>
        <begin position="16"/>
        <end position="93"/>
    </location>
</feature>
<evidence type="ECO:0000313" key="2">
    <source>
        <dbReference type="EMBL" id="KIK72654.1"/>
    </source>
</evidence>
<keyword evidence="3" id="KW-1185">Reference proteome</keyword>
<dbReference type="EMBL" id="KN830591">
    <property type="protein sequence ID" value="KIK72654.1"/>
    <property type="molecule type" value="Genomic_DNA"/>
</dbReference>
<accession>A0A0D0CYU9</accession>
<keyword evidence="1" id="KW-0732">Signal</keyword>
<evidence type="ECO:0000256" key="1">
    <source>
        <dbReference type="SAM" id="SignalP"/>
    </source>
</evidence>
<gene>
    <name evidence="2" type="ORF">PAXRUDRAFT_836400</name>
</gene>
<protein>
    <submittedName>
        <fullName evidence="2">Unplaced genomic scaffold scaffold_5769, whole genome shotgun sequence</fullName>
    </submittedName>
</protein>
<dbReference type="HOGENOM" id="CLU_150821_1_0_1"/>
<organism evidence="2 3">
    <name type="scientific">Paxillus rubicundulus Ve08.2h10</name>
    <dbReference type="NCBI Taxonomy" id="930991"/>
    <lineage>
        <taxon>Eukaryota</taxon>
        <taxon>Fungi</taxon>
        <taxon>Dikarya</taxon>
        <taxon>Basidiomycota</taxon>
        <taxon>Agaricomycotina</taxon>
        <taxon>Agaricomycetes</taxon>
        <taxon>Agaricomycetidae</taxon>
        <taxon>Boletales</taxon>
        <taxon>Paxilineae</taxon>
        <taxon>Paxillaceae</taxon>
        <taxon>Paxillus</taxon>
    </lineage>
</organism>
<sequence length="93" mass="9975">MQFLTFLAFIASCSACTLVGVHARFCTICPKKVLSYSLVNQCLKASSGATKCSYDSQETKHCTYDSHGDLSASSISLCPDHQPMATIGACRIC</sequence>
<feature type="signal peptide" evidence="1">
    <location>
        <begin position="1"/>
        <end position="15"/>
    </location>
</feature>